<reference evidence="1" key="1">
    <citation type="submission" date="2021-05" db="EMBL/GenBank/DDBJ databases">
        <authorList>
            <person name="Scholz U."/>
            <person name="Mascher M."/>
            <person name="Fiebig A."/>
        </authorList>
    </citation>
    <scope>NUCLEOTIDE SEQUENCE [LARGE SCALE GENOMIC DNA]</scope>
</reference>
<evidence type="ECO:0000313" key="2">
    <source>
        <dbReference type="Proteomes" id="UP001732700"/>
    </source>
</evidence>
<sequence length="177" mass="18630">MARSTHALLLLLAVAAVAAASCSSAAAAGLEVAEVCKGTPYVELCSATAGKQASRYPTVDALSVLSMQVDAFSKRAAAARLHAIKMAADPASTPGAVRALKTCDTLYSDVEDNLGAARRAIGFKDAVTIRAMMGMAQQDMQNCDEEFRKEGAENPMTRFDQSLLNISENCRALSNLI</sequence>
<name>A0ACD5VZQ1_AVESA</name>
<evidence type="ECO:0000313" key="1">
    <source>
        <dbReference type="EnsemblPlants" id="AVESA.00010b.r2.3DG0525330.1.CDS.1"/>
    </source>
</evidence>
<dbReference type="EnsemblPlants" id="AVESA.00010b.r2.3DG0525330.1">
    <property type="protein sequence ID" value="AVESA.00010b.r2.3DG0525330.1.CDS.1"/>
    <property type="gene ID" value="AVESA.00010b.r2.3DG0525330"/>
</dbReference>
<keyword evidence="2" id="KW-1185">Reference proteome</keyword>
<proteinExistence type="predicted"/>
<accession>A0ACD5VZQ1</accession>
<organism evidence="1 2">
    <name type="scientific">Avena sativa</name>
    <name type="common">Oat</name>
    <dbReference type="NCBI Taxonomy" id="4498"/>
    <lineage>
        <taxon>Eukaryota</taxon>
        <taxon>Viridiplantae</taxon>
        <taxon>Streptophyta</taxon>
        <taxon>Embryophyta</taxon>
        <taxon>Tracheophyta</taxon>
        <taxon>Spermatophyta</taxon>
        <taxon>Magnoliopsida</taxon>
        <taxon>Liliopsida</taxon>
        <taxon>Poales</taxon>
        <taxon>Poaceae</taxon>
        <taxon>BOP clade</taxon>
        <taxon>Pooideae</taxon>
        <taxon>Poodae</taxon>
        <taxon>Poeae</taxon>
        <taxon>Poeae Chloroplast Group 1 (Aveneae type)</taxon>
        <taxon>Aveninae</taxon>
        <taxon>Avena</taxon>
    </lineage>
</organism>
<reference evidence="1" key="2">
    <citation type="submission" date="2025-09" db="UniProtKB">
        <authorList>
            <consortium name="EnsemblPlants"/>
        </authorList>
    </citation>
    <scope>IDENTIFICATION</scope>
</reference>
<protein>
    <submittedName>
        <fullName evidence="1">Uncharacterized protein</fullName>
    </submittedName>
</protein>
<dbReference type="Proteomes" id="UP001732700">
    <property type="component" value="Chromosome 3D"/>
</dbReference>